<dbReference type="EMBL" id="JASBWV010000001">
    <property type="protein sequence ID" value="KAJ9127953.1"/>
    <property type="molecule type" value="Genomic_DNA"/>
</dbReference>
<reference evidence="1" key="1">
    <citation type="submission" date="2023-04" db="EMBL/GenBank/DDBJ databases">
        <title>Draft Genome sequencing of Naganishia species isolated from polar environments using Oxford Nanopore Technology.</title>
        <authorList>
            <person name="Leo P."/>
            <person name="Venkateswaran K."/>
        </authorList>
    </citation>
    <scope>NUCLEOTIDE SEQUENCE</scope>
    <source>
        <strain evidence="1">DBVPG 5303</strain>
    </source>
</reference>
<evidence type="ECO:0000313" key="2">
    <source>
        <dbReference type="Proteomes" id="UP001234202"/>
    </source>
</evidence>
<sequence length="70" mass="7706">MESEPPLTVTRTQESNKRLVNVTAILNRVEYLEQRVNTLEGYIRDGNFASSGSANPAANPPRDFGARPST</sequence>
<protein>
    <submittedName>
        <fullName evidence="1">Uncharacterized protein</fullName>
    </submittedName>
</protein>
<gene>
    <name evidence="1" type="ORF">QFC24_000239</name>
</gene>
<accession>A0ACC2XWC4</accession>
<keyword evidence="2" id="KW-1185">Reference proteome</keyword>
<proteinExistence type="predicted"/>
<dbReference type="Proteomes" id="UP001234202">
    <property type="component" value="Unassembled WGS sequence"/>
</dbReference>
<name>A0ACC2XWC4_9TREE</name>
<evidence type="ECO:0000313" key="1">
    <source>
        <dbReference type="EMBL" id="KAJ9127953.1"/>
    </source>
</evidence>
<comment type="caution">
    <text evidence="1">The sequence shown here is derived from an EMBL/GenBank/DDBJ whole genome shotgun (WGS) entry which is preliminary data.</text>
</comment>
<organism evidence="1 2">
    <name type="scientific">Naganishia onofrii</name>
    <dbReference type="NCBI Taxonomy" id="1851511"/>
    <lineage>
        <taxon>Eukaryota</taxon>
        <taxon>Fungi</taxon>
        <taxon>Dikarya</taxon>
        <taxon>Basidiomycota</taxon>
        <taxon>Agaricomycotina</taxon>
        <taxon>Tremellomycetes</taxon>
        <taxon>Filobasidiales</taxon>
        <taxon>Filobasidiaceae</taxon>
        <taxon>Naganishia</taxon>
    </lineage>
</organism>